<dbReference type="Proteomes" id="UP000053342">
    <property type="component" value="Unassembled WGS sequence"/>
</dbReference>
<keyword evidence="2" id="KW-1185">Reference proteome</keyword>
<accession>A0A0D2ELY3</accession>
<name>A0A0D2ELY3_9EURO</name>
<dbReference type="PANTHER" id="PTHR13812">
    <property type="entry name" value="KETIMINE REDUCTASE MU-CRYSTALLIN"/>
    <property type="match status" value="1"/>
</dbReference>
<organism evidence="1 2">
    <name type="scientific">Exophiala oligosperma</name>
    <dbReference type="NCBI Taxonomy" id="215243"/>
    <lineage>
        <taxon>Eukaryota</taxon>
        <taxon>Fungi</taxon>
        <taxon>Dikarya</taxon>
        <taxon>Ascomycota</taxon>
        <taxon>Pezizomycotina</taxon>
        <taxon>Eurotiomycetes</taxon>
        <taxon>Chaetothyriomycetidae</taxon>
        <taxon>Chaetothyriales</taxon>
        <taxon>Herpotrichiellaceae</taxon>
        <taxon>Exophiala</taxon>
    </lineage>
</organism>
<proteinExistence type="predicted"/>
<dbReference type="RefSeq" id="XP_016269110.1">
    <property type="nucleotide sequence ID" value="XM_016402057.1"/>
</dbReference>
<dbReference type="SUPFAM" id="SSF51735">
    <property type="entry name" value="NAD(P)-binding Rossmann-fold domains"/>
    <property type="match status" value="1"/>
</dbReference>
<dbReference type="Gene3D" id="3.40.50.720">
    <property type="entry name" value="NAD(P)-binding Rossmann-like Domain"/>
    <property type="match status" value="1"/>
</dbReference>
<dbReference type="EMBL" id="KN847332">
    <property type="protein sequence ID" value="KIW48894.1"/>
    <property type="molecule type" value="Genomic_DNA"/>
</dbReference>
<dbReference type="OrthoDB" id="41492at2759"/>
<dbReference type="Gene3D" id="3.30.1780.10">
    <property type="entry name" value="ornithine cyclodeaminase, domain 1"/>
    <property type="match status" value="1"/>
</dbReference>
<dbReference type="InterPro" id="IPR036291">
    <property type="entry name" value="NAD(P)-bd_dom_sf"/>
</dbReference>
<dbReference type="PANTHER" id="PTHR13812:SF23">
    <property type="entry name" value="PRNX PROTEIN"/>
    <property type="match status" value="1"/>
</dbReference>
<reference evidence="1 2" key="1">
    <citation type="submission" date="2015-01" db="EMBL/GenBank/DDBJ databases">
        <title>The Genome Sequence of Exophiala oligosperma CBS72588.</title>
        <authorList>
            <consortium name="The Broad Institute Genomics Platform"/>
            <person name="Cuomo C."/>
            <person name="de Hoog S."/>
            <person name="Gorbushina A."/>
            <person name="Stielow B."/>
            <person name="Teixiera M."/>
            <person name="Abouelleil A."/>
            <person name="Chapman S.B."/>
            <person name="Priest M."/>
            <person name="Young S.K."/>
            <person name="Wortman J."/>
            <person name="Nusbaum C."/>
            <person name="Birren B."/>
        </authorList>
    </citation>
    <scope>NUCLEOTIDE SEQUENCE [LARGE SCALE GENOMIC DNA]</scope>
    <source>
        <strain evidence="1 2">CBS 72588</strain>
    </source>
</reference>
<dbReference type="STRING" id="215243.A0A0D2ELY3"/>
<protein>
    <recommendedName>
        <fullName evidence="3">Ornithine cyclodeaminase</fullName>
    </recommendedName>
</protein>
<dbReference type="HOGENOM" id="CLU_042088_0_1_1"/>
<sequence>MLILKERDVYGLLSDLTVPECRRLLDSMHNVLREYTRTKHAAASNRSIHQPLRTVITTKLGNTALFMPSSVTTTTGMKVVTVSQAGLKGAINVFSPDGTLLGLLNADHVTAFRTALAVMIPYVRYPYSKDNIVVFGAGRQAEWHLKLALLLGEGAVKHVTVVNRSTPRTMEQLFETLRQKYPGTSFEMLLKTDSDYNAKLEERLKASNVVCCTTPATEPHFPASYLDHNPRYISLIGSYKPEMQEVDAETLLSGEYIYVDTEEGCLSEAGELIKANVQEHQLIELGELLSDKPFALQGNLVFKCVGMGIMDTVVGGDLLQMATEKDVGLVVDDF</sequence>
<dbReference type="VEuPathDB" id="FungiDB:PV06_01453"/>
<dbReference type="GeneID" id="27353527"/>
<dbReference type="AlphaFoldDB" id="A0A0D2ELY3"/>
<dbReference type="Pfam" id="PF02423">
    <property type="entry name" value="OCD_Mu_crystall"/>
    <property type="match status" value="1"/>
</dbReference>
<dbReference type="InterPro" id="IPR003462">
    <property type="entry name" value="ODC_Mu_crystall"/>
</dbReference>
<evidence type="ECO:0000313" key="1">
    <source>
        <dbReference type="EMBL" id="KIW48894.1"/>
    </source>
</evidence>
<evidence type="ECO:0000313" key="2">
    <source>
        <dbReference type="Proteomes" id="UP000053342"/>
    </source>
</evidence>
<dbReference type="GO" id="GO:0005737">
    <property type="term" value="C:cytoplasm"/>
    <property type="evidence" value="ECO:0007669"/>
    <property type="project" value="TreeGrafter"/>
</dbReference>
<gene>
    <name evidence="1" type="ORF">PV06_01453</name>
</gene>
<evidence type="ECO:0008006" key="3">
    <source>
        <dbReference type="Google" id="ProtNLM"/>
    </source>
</evidence>
<dbReference type="InterPro" id="IPR023401">
    <property type="entry name" value="ODC_N"/>
</dbReference>